<name>A0A9P0YL33_CUSEU</name>
<keyword evidence="1" id="KW-1133">Transmembrane helix</keyword>
<proteinExistence type="predicted"/>
<evidence type="ECO:0000313" key="2">
    <source>
        <dbReference type="EMBL" id="CAH9067205.1"/>
    </source>
</evidence>
<keyword evidence="1" id="KW-0812">Transmembrane</keyword>
<gene>
    <name evidence="2" type="ORF">CEURO_LOCUS2493</name>
</gene>
<comment type="caution">
    <text evidence="2">The sequence shown here is derived from an EMBL/GenBank/DDBJ whole genome shotgun (WGS) entry which is preliminary data.</text>
</comment>
<keyword evidence="3" id="KW-1185">Reference proteome</keyword>
<accession>A0A9P0YL33</accession>
<evidence type="ECO:0000313" key="3">
    <source>
        <dbReference type="Proteomes" id="UP001152484"/>
    </source>
</evidence>
<dbReference type="EMBL" id="CAMAPE010000005">
    <property type="protein sequence ID" value="CAH9067205.1"/>
    <property type="molecule type" value="Genomic_DNA"/>
</dbReference>
<protein>
    <submittedName>
        <fullName evidence="2">Uncharacterized protein</fullName>
    </submittedName>
</protein>
<feature type="transmembrane region" description="Helical" evidence="1">
    <location>
        <begin position="121"/>
        <end position="140"/>
    </location>
</feature>
<keyword evidence="1" id="KW-0472">Membrane</keyword>
<reference evidence="2" key="1">
    <citation type="submission" date="2022-07" db="EMBL/GenBank/DDBJ databases">
        <authorList>
            <person name="Macas J."/>
            <person name="Novak P."/>
            <person name="Neumann P."/>
        </authorList>
    </citation>
    <scope>NUCLEOTIDE SEQUENCE</scope>
</reference>
<dbReference type="Proteomes" id="UP001152484">
    <property type="component" value="Unassembled WGS sequence"/>
</dbReference>
<sequence>MRKLGFTPVHLQRGYLQFIAAPPHHPKLLLPYLSLFRVASPPDLRLASPRRPDLRLASLSRSLPCLTVQVAVQLRRRPPPSISSAAAAMPLGNLSKQFHHWKHRTISFLSCSAIKLLLSEFIVYLLSIIELLFEIIVCLLTT</sequence>
<evidence type="ECO:0000256" key="1">
    <source>
        <dbReference type="SAM" id="Phobius"/>
    </source>
</evidence>
<organism evidence="2 3">
    <name type="scientific">Cuscuta europaea</name>
    <name type="common">European dodder</name>
    <dbReference type="NCBI Taxonomy" id="41803"/>
    <lineage>
        <taxon>Eukaryota</taxon>
        <taxon>Viridiplantae</taxon>
        <taxon>Streptophyta</taxon>
        <taxon>Embryophyta</taxon>
        <taxon>Tracheophyta</taxon>
        <taxon>Spermatophyta</taxon>
        <taxon>Magnoliopsida</taxon>
        <taxon>eudicotyledons</taxon>
        <taxon>Gunneridae</taxon>
        <taxon>Pentapetalae</taxon>
        <taxon>asterids</taxon>
        <taxon>lamiids</taxon>
        <taxon>Solanales</taxon>
        <taxon>Convolvulaceae</taxon>
        <taxon>Cuscuteae</taxon>
        <taxon>Cuscuta</taxon>
        <taxon>Cuscuta subgen. Cuscuta</taxon>
    </lineage>
</organism>
<dbReference type="AlphaFoldDB" id="A0A9P0YL33"/>